<dbReference type="Proteomes" id="UP001454036">
    <property type="component" value="Unassembled WGS sequence"/>
</dbReference>
<proteinExistence type="predicted"/>
<reference evidence="2 3" key="1">
    <citation type="submission" date="2024-01" db="EMBL/GenBank/DDBJ databases">
        <title>The complete chloroplast genome sequence of Lithospermum erythrorhizon: insights into the phylogenetic relationship among Boraginaceae species and the maternal lineages of purple gromwells.</title>
        <authorList>
            <person name="Okada T."/>
            <person name="Watanabe K."/>
        </authorList>
    </citation>
    <scope>NUCLEOTIDE SEQUENCE [LARGE SCALE GENOMIC DNA]</scope>
</reference>
<evidence type="ECO:0000313" key="3">
    <source>
        <dbReference type="Proteomes" id="UP001454036"/>
    </source>
</evidence>
<protein>
    <submittedName>
        <fullName evidence="2">Uncharacterized protein</fullName>
    </submittedName>
</protein>
<evidence type="ECO:0000313" key="2">
    <source>
        <dbReference type="EMBL" id="GAA0168062.1"/>
    </source>
</evidence>
<comment type="caution">
    <text evidence="2">The sequence shown here is derived from an EMBL/GenBank/DDBJ whole genome shotgun (WGS) entry which is preliminary data.</text>
</comment>
<organism evidence="2 3">
    <name type="scientific">Lithospermum erythrorhizon</name>
    <name type="common">Purple gromwell</name>
    <name type="synonym">Lithospermum officinale var. erythrorhizon</name>
    <dbReference type="NCBI Taxonomy" id="34254"/>
    <lineage>
        <taxon>Eukaryota</taxon>
        <taxon>Viridiplantae</taxon>
        <taxon>Streptophyta</taxon>
        <taxon>Embryophyta</taxon>
        <taxon>Tracheophyta</taxon>
        <taxon>Spermatophyta</taxon>
        <taxon>Magnoliopsida</taxon>
        <taxon>eudicotyledons</taxon>
        <taxon>Gunneridae</taxon>
        <taxon>Pentapetalae</taxon>
        <taxon>asterids</taxon>
        <taxon>lamiids</taxon>
        <taxon>Boraginales</taxon>
        <taxon>Boraginaceae</taxon>
        <taxon>Boraginoideae</taxon>
        <taxon>Lithospermeae</taxon>
        <taxon>Lithospermum</taxon>
    </lineage>
</organism>
<feature type="compositionally biased region" description="Low complexity" evidence="1">
    <location>
        <begin position="1050"/>
        <end position="1063"/>
    </location>
</feature>
<feature type="region of interest" description="Disordered" evidence="1">
    <location>
        <begin position="955"/>
        <end position="977"/>
    </location>
</feature>
<feature type="compositionally biased region" description="Polar residues" evidence="1">
    <location>
        <begin position="1084"/>
        <end position="1095"/>
    </location>
</feature>
<feature type="region of interest" description="Disordered" evidence="1">
    <location>
        <begin position="1050"/>
        <end position="1069"/>
    </location>
</feature>
<sequence length="1122" mass="126230">MAFSNEGFSIREYTWRMRSVDVVKCWPFDHITTYDERKIKTSLPQITVKRFRWWYYELQFAISRSNKKPKRIRGLKRYDSVIEEAEESDDDRVAFKKAKAPKRRSIVELFAVAPPVQNVHDDEDEAEFGGDIIELCASDHDNDDDEGVPSLESLVTKNANCDREEKKIRRGHPESRVLLKKKFKKDKKQLIMKDDELMESKIAKKKRSCKARLHSPVNQTASSSCSLIDKQHDEDSIVVGLCRKNKSQLKVIAKGKKGKVLRTSKLFSDCQKPDSSPQDIVGKLENVLTDQNSISNIFNKAIDKNQHQSKKDDILGKLREGSYPETCSELLEGHRVNSSAVPLPKDCVQGTKVNFSFEPITERNICQTQHSLYSMDIIRDASNVQENSSNGGEDSLLTKEHHLYDCGVRPAVSLEDFAQGNAQISGNASFTPNTFQKFDALSENNIPRVNELYSKEYATAPLQASWSSMHPRFVLESVPRNFRANSIPCYPIPRLTPKELMHTIRSPLNWNQKELMHGETRLHEDFIGLPLNSQGELIKLNSWCNTVVGHPKTSSTIASKLTSLDAPTDVFSCRANFSDVISGIGRRQISPNTDFRLQNSYTAMSSGMVNLENQLTKKIGIGLDPFDGVCHSNYPFASDLEQTAMPQISQKLDYQTLKHVNNLHIQKNNRSCQVQSTMRLMGKEFTVGENNLQQLEDGKVWTDEQIIVENLCDSNDVEISLGLLGSTENSTKRLLSGIGASLTHLVDKESGLTKSVSSPNCEVDIVAQYEFGSVGRNPSTQYLPSFRQTPSHPFQKHGFDIQESAKCEYPYVSSHFLPVTHNVLVRRTNSNNSQLNVEVPRATLAPGFPVLHSSPTWSRGTPQRICSSWSDDSHKRVIMDCLPSFPVSLRNNYSESRSSANLLNDPSLDKPTFNCLSPPYTLLRPLFLDASSHYQIPAIPGSTLDLITQNRYGDKMNPKRQWNSRTSARGPDHCKRATKRPPILLEDSTSQFHNLSLLEDQGDTVRPVQKDCPSSEVDTHCGNREDESCFFSDVEKTKAVYQIDSYESIDGSSELSSGESNDSARSGLVKLEGGGKHMLKTSKKSGQTSIPCPTSSTIRYVETTRAQNVMQSDEKPIRIYKF</sequence>
<dbReference type="EMBL" id="BAABME010006333">
    <property type="protein sequence ID" value="GAA0168062.1"/>
    <property type="molecule type" value="Genomic_DNA"/>
</dbReference>
<gene>
    <name evidence="2" type="ORF">LIER_22868</name>
</gene>
<keyword evidence="3" id="KW-1185">Reference proteome</keyword>
<dbReference type="PANTHER" id="PTHR36892">
    <property type="entry name" value="OS01G0201800 PROTEIN"/>
    <property type="match status" value="1"/>
</dbReference>
<evidence type="ECO:0000256" key="1">
    <source>
        <dbReference type="SAM" id="MobiDB-lite"/>
    </source>
</evidence>
<feature type="region of interest" description="Disordered" evidence="1">
    <location>
        <begin position="1074"/>
        <end position="1095"/>
    </location>
</feature>
<dbReference type="PANTHER" id="PTHR36892:SF1">
    <property type="entry name" value="OS05G0518200 PROTEIN"/>
    <property type="match status" value="1"/>
</dbReference>
<accession>A0AAV3QZ04</accession>
<dbReference type="AlphaFoldDB" id="A0AAV3QZ04"/>
<name>A0AAV3QZ04_LITER</name>